<protein>
    <submittedName>
        <fullName evidence="1">Glycerate kinase</fullName>
    </submittedName>
</protein>
<organism evidence="1 2">
    <name type="scientific">Leptothoe kymatousa TAU-MAC 1615</name>
    <dbReference type="NCBI Taxonomy" id="2364775"/>
    <lineage>
        <taxon>Bacteria</taxon>
        <taxon>Bacillati</taxon>
        <taxon>Cyanobacteriota</taxon>
        <taxon>Cyanophyceae</taxon>
        <taxon>Nodosilineales</taxon>
        <taxon>Cymatolegaceae</taxon>
        <taxon>Leptothoe</taxon>
        <taxon>Leptothoe kymatousa</taxon>
    </lineage>
</organism>
<dbReference type="PANTHER" id="PTHR10285">
    <property type="entry name" value="URIDINE KINASE"/>
    <property type="match status" value="1"/>
</dbReference>
<evidence type="ECO:0000313" key="1">
    <source>
        <dbReference type="EMBL" id="MBT9312400.1"/>
    </source>
</evidence>
<dbReference type="Proteomes" id="UP001196661">
    <property type="component" value="Unassembled WGS sequence"/>
</dbReference>
<dbReference type="SUPFAM" id="SSF52540">
    <property type="entry name" value="P-loop containing nucleoside triphosphate hydrolases"/>
    <property type="match status" value="1"/>
</dbReference>
<dbReference type="InterPro" id="IPR027417">
    <property type="entry name" value="P-loop_NTPase"/>
</dbReference>
<keyword evidence="2" id="KW-1185">Reference proteome</keyword>
<evidence type="ECO:0000313" key="2">
    <source>
        <dbReference type="Proteomes" id="UP001196661"/>
    </source>
</evidence>
<sequence length="344" mass="38976">MLLDWVTSGAADGLDKQILIDSLLDSPQRASAFGIVDQNIEDYVEKSTRLLNAVYPPCLKRFGKSFSPHALVKILWEIWMPLSLQLVRCKQGLQRPLIQGVLGGQGAGKTTLSAALTLILSHLGYRTVSLSIDDLYKTYAERTQLRAVDPRLIWRGPPGTHDVDLGIKTLQNLITRDSSQSVHIPRFDKSLWQGEGDRILSEIVEGKIDFVLFEGWFVGARPVADGLLLEAPHPIQTEADRIFAQDMNNLLQAYLPLWDYLDRLMVLYLPDYRLSKQWRKQAEHQMIAQGKQGMSDADIDEFVEYFWRSLHPELFITPLTQRSDLVDLVIEIKADHSPGKVYAP</sequence>
<keyword evidence="1" id="KW-0418">Kinase</keyword>
<dbReference type="Gene3D" id="3.40.50.300">
    <property type="entry name" value="P-loop containing nucleotide triphosphate hydrolases"/>
    <property type="match status" value="1"/>
</dbReference>
<accession>A0ABS5Y600</accession>
<keyword evidence="1" id="KW-0808">Transferase</keyword>
<gene>
    <name evidence="1" type="ORF">IXB28_09300</name>
</gene>
<dbReference type="GO" id="GO:0016301">
    <property type="term" value="F:kinase activity"/>
    <property type="evidence" value="ECO:0007669"/>
    <property type="project" value="UniProtKB-KW"/>
</dbReference>
<reference evidence="1 2" key="1">
    <citation type="journal article" date="2021" name="Mar. Drugs">
        <title>Genome Reduction and Secondary Metabolism of the Marine Sponge-Associated Cyanobacterium Leptothoe.</title>
        <authorList>
            <person name="Konstantinou D."/>
            <person name="Popin R.V."/>
            <person name="Fewer D.P."/>
            <person name="Sivonen K."/>
            <person name="Gkelis S."/>
        </authorList>
    </citation>
    <scope>NUCLEOTIDE SEQUENCE [LARGE SCALE GENOMIC DNA]</scope>
    <source>
        <strain evidence="1 2">TAU-MAC 1615</strain>
    </source>
</reference>
<dbReference type="EMBL" id="JADOER010000007">
    <property type="protein sequence ID" value="MBT9312400.1"/>
    <property type="molecule type" value="Genomic_DNA"/>
</dbReference>
<comment type="caution">
    <text evidence="1">The sequence shown here is derived from an EMBL/GenBank/DDBJ whole genome shotgun (WGS) entry which is preliminary data.</text>
</comment>
<name>A0ABS5Y600_9CYAN</name>
<proteinExistence type="predicted"/>